<gene>
    <name evidence="2" type="ORF">H9L15_14980</name>
</gene>
<feature type="transmembrane region" description="Helical" evidence="1">
    <location>
        <begin position="19"/>
        <end position="36"/>
    </location>
</feature>
<feature type="transmembrane region" description="Helical" evidence="1">
    <location>
        <begin position="121"/>
        <end position="140"/>
    </location>
</feature>
<keyword evidence="3" id="KW-1185">Reference proteome</keyword>
<evidence type="ECO:0000256" key="1">
    <source>
        <dbReference type="SAM" id="Phobius"/>
    </source>
</evidence>
<name>A0ABX6T036_9SPHN</name>
<keyword evidence="1" id="KW-0812">Transmembrane</keyword>
<evidence type="ECO:0000313" key="3">
    <source>
        <dbReference type="Proteomes" id="UP000516134"/>
    </source>
</evidence>
<dbReference type="GO" id="GO:0016853">
    <property type="term" value="F:isomerase activity"/>
    <property type="evidence" value="ECO:0007669"/>
    <property type="project" value="UniProtKB-KW"/>
</dbReference>
<keyword evidence="1" id="KW-1133">Transmembrane helix</keyword>
<keyword evidence="1" id="KW-0472">Membrane</keyword>
<protein>
    <submittedName>
        <fullName evidence="2">Isopropylmalate isomerase</fullName>
    </submittedName>
</protein>
<accession>A0ABX6T036</accession>
<feature type="transmembrane region" description="Helical" evidence="1">
    <location>
        <begin position="94"/>
        <end position="114"/>
    </location>
</feature>
<sequence>MDAWGHWISALLFHDRTPLAWIVVAAYFIGAAAAFWASSSVRRQDRRFWIATALTLIFLGLNKELDLQTFLTTEGRSLAQQGGWYEQRRLIQGLFLLGLAVIGFLVSAALVTWLRKSPRSVKTAAVGLVILFVFILMRAGSFHHIDNWVTINVAGLRSGWWLELTGIVTIALSALAYRRRPKRHSR</sequence>
<dbReference type="Proteomes" id="UP000516134">
    <property type="component" value="Chromosome"/>
</dbReference>
<keyword evidence="2" id="KW-0413">Isomerase</keyword>
<feature type="transmembrane region" description="Helical" evidence="1">
    <location>
        <begin position="160"/>
        <end position="177"/>
    </location>
</feature>
<evidence type="ECO:0000313" key="2">
    <source>
        <dbReference type="EMBL" id="QNP43204.1"/>
    </source>
</evidence>
<dbReference type="RefSeq" id="WP_187714634.1">
    <property type="nucleotide sequence ID" value="NZ_BAABJC010000001.1"/>
</dbReference>
<organism evidence="2 3">
    <name type="scientific">Sphingomonas daechungensis</name>
    <dbReference type="NCBI Taxonomy" id="1176646"/>
    <lineage>
        <taxon>Bacteria</taxon>
        <taxon>Pseudomonadati</taxon>
        <taxon>Pseudomonadota</taxon>
        <taxon>Alphaproteobacteria</taxon>
        <taxon>Sphingomonadales</taxon>
        <taxon>Sphingomonadaceae</taxon>
        <taxon>Sphingomonas</taxon>
    </lineage>
</organism>
<proteinExistence type="predicted"/>
<dbReference type="EMBL" id="CP060780">
    <property type="protein sequence ID" value="QNP43204.1"/>
    <property type="molecule type" value="Genomic_DNA"/>
</dbReference>
<reference evidence="2 3" key="1">
    <citation type="submission" date="2020-08" db="EMBL/GenBank/DDBJ databases">
        <title>Genome sequence of Sphingomonas daechungensis KACC 18115T.</title>
        <authorList>
            <person name="Hyun D.-W."/>
            <person name="Bae J.-W."/>
        </authorList>
    </citation>
    <scope>NUCLEOTIDE SEQUENCE [LARGE SCALE GENOMIC DNA]</scope>
    <source>
        <strain evidence="2 3">KACC 18115</strain>
    </source>
</reference>
<feature type="transmembrane region" description="Helical" evidence="1">
    <location>
        <begin position="48"/>
        <end position="65"/>
    </location>
</feature>